<dbReference type="EMBL" id="UOGK01000770">
    <property type="protein sequence ID" value="VAX42860.1"/>
    <property type="molecule type" value="Genomic_DNA"/>
</dbReference>
<protein>
    <submittedName>
        <fullName evidence="2">Uncharacterized protein</fullName>
    </submittedName>
</protein>
<feature type="region of interest" description="Disordered" evidence="1">
    <location>
        <begin position="52"/>
        <end position="71"/>
    </location>
</feature>
<accession>A0A3B1E2S2</accession>
<dbReference type="AlphaFoldDB" id="A0A3B1E2S2"/>
<gene>
    <name evidence="2" type="ORF">MNBD_PLANCTO03-248</name>
</gene>
<name>A0A3B1E2S2_9ZZZZ</name>
<organism evidence="2">
    <name type="scientific">hydrothermal vent metagenome</name>
    <dbReference type="NCBI Taxonomy" id="652676"/>
    <lineage>
        <taxon>unclassified sequences</taxon>
        <taxon>metagenomes</taxon>
        <taxon>ecological metagenomes</taxon>
    </lineage>
</organism>
<evidence type="ECO:0000256" key="1">
    <source>
        <dbReference type="SAM" id="MobiDB-lite"/>
    </source>
</evidence>
<sequence length="71" mass="7800">MTMNPEPECVRIKREAQESIARATEGMTPRERDAYINKQAEALAKKLGFDRVSRPIGRGPEVGSAGDRKAG</sequence>
<reference evidence="2" key="1">
    <citation type="submission" date="2018-06" db="EMBL/GenBank/DDBJ databases">
        <authorList>
            <person name="Zhirakovskaya E."/>
        </authorList>
    </citation>
    <scope>NUCLEOTIDE SEQUENCE</scope>
</reference>
<proteinExistence type="predicted"/>
<evidence type="ECO:0000313" key="2">
    <source>
        <dbReference type="EMBL" id="VAX42860.1"/>
    </source>
</evidence>